<feature type="transmembrane region" description="Helical" evidence="6">
    <location>
        <begin position="170"/>
        <end position="194"/>
    </location>
</feature>
<feature type="transmembrane region" description="Helical" evidence="6">
    <location>
        <begin position="370"/>
        <end position="394"/>
    </location>
</feature>
<feature type="transmembrane region" description="Helical" evidence="6">
    <location>
        <begin position="93"/>
        <end position="123"/>
    </location>
</feature>
<feature type="transmembrane region" description="Helical" evidence="6">
    <location>
        <begin position="230"/>
        <end position="251"/>
    </location>
</feature>
<dbReference type="Pfam" id="PF07690">
    <property type="entry name" value="MFS_1"/>
    <property type="match status" value="1"/>
</dbReference>
<evidence type="ECO:0000256" key="3">
    <source>
        <dbReference type="ARBA" id="ARBA00022692"/>
    </source>
</evidence>
<dbReference type="Gene3D" id="1.20.1250.20">
    <property type="entry name" value="MFS general substrate transporter like domains"/>
    <property type="match status" value="1"/>
</dbReference>
<dbReference type="Proteomes" id="UP000295444">
    <property type="component" value="Unassembled WGS sequence"/>
</dbReference>
<keyword evidence="5 6" id="KW-0472">Membrane</keyword>
<proteinExistence type="predicted"/>
<dbReference type="AlphaFoldDB" id="A0A4R6SD05"/>
<evidence type="ECO:0000256" key="5">
    <source>
        <dbReference type="ARBA" id="ARBA00023136"/>
    </source>
</evidence>
<dbReference type="InterPro" id="IPR036259">
    <property type="entry name" value="MFS_trans_sf"/>
</dbReference>
<evidence type="ECO:0000256" key="4">
    <source>
        <dbReference type="ARBA" id="ARBA00022989"/>
    </source>
</evidence>
<keyword evidence="8" id="KW-1185">Reference proteome</keyword>
<organism evidence="7 8">
    <name type="scientific">Labedaea rhizosphaerae</name>
    <dbReference type="NCBI Taxonomy" id="598644"/>
    <lineage>
        <taxon>Bacteria</taxon>
        <taxon>Bacillati</taxon>
        <taxon>Actinomycetota</taxon>
        <taxon>Actinomycetes</taxon>
        <taxon>Pseudonocardiales</taxon>
        <taxon>Pseudonocardiaceae</taxon>
        <taxon>Labedaea</taxon>
    </lineage>
</organism>
<feature type="transmembrane region" description="Helical" evidence="6">
    <location>
        <begin position="52"/>
        <end position="72"/>
    </location>
</feature>
<keyword evidence="4 6" id="KW-1133">Transmembrane helix</keyword>
<dbReference type="InterPro" id="IPR011701">
    <property type="entry name" value="MFS"/>
</dbReference>
<keyword evidence="3 6" id="KW-0812">Transmembrane</keyword>
<sequence>MTTTIAGAPPARPLHRDPMVLGWSVARGISSIGDEIWYVALSWSAVQLGSPALAGLVLACGSVPHALLLLLGGAFADRFNTRRLMIGSDLARVVVLLGGLLTLAVGGSSAGLLITVAVLFGIVDAIYGPASATLPRQLVPKSELGRLAGIRQFCDRIGTFGGAPLGGLIVAAWGLGGAMLADAVSFIVIALVLIGVRPRWTLERETGGSALGDVRDGLRYLGQTPRVRDLVIALSGLNVFMTPVIAVGVVVRAQHEGWGASGVGLLTGTLGVGAAVGTAMAMKWRPRRSAFTGLVILFTQPMAMVLAGFAPLVGVFVAMAAVGITAGLASPMLSGAFQATVGERYLGRCGAVTSTADAALTPLALSGFGVLAGVAGVGASCVVFALGYVGLLAYGVTRPHLRLLTVD</sequence>
<dbReference type="GO" id="GO:0022857">
    <property type="term" value="F:transmembrane transporter activity"/>
    <property type="evidence" value="ECO:0007669"/>
    <property type="project" value="InterPro"/>
</dbReference>
<evidence type="ECO:0000256" key="2">
    <source>
        <dbReference type="ARBA" id="ARBA00022475"/>
    </source>
</evidence>
<protein>
    <submittedName>
        <fullName evidence="7">MFS transporter</fullName>
    </submittedName>
</protein>
<evidence type="ECO:0000313" key="8">
    <source>
        <dbReference type="Proteomes" id="UP000295444"/>
    </source>
</evidence>
<gene>
    <name evidence="7" type="ORF">EV186_103441</name>
</gene>
<dbReference type="EMBL" id="SNXZ01000003">
    <property type="protein sequence ID" value="TDP97477.1"/>
    <property type="molecule type" value="Genomic_DNA"/>
</dbReference>
<comment type="caution">
    <text evidence="7">The sequence shown here is derived from an EMBL/GenBank/DDBJ whole genome shotgun (WGS) entry which is preliminary data.</text>
</comment>
<feature type="transmembrane region" description="Helical" evidence="6">
    <location>
        <begin position="303"/>
        <end position="329"/>
    </location>
</feature>
<name>A0A4R6SD05_LABRH</name>
<dbReference type="PANTHER" id="PTHR23513:SF6">
    <property type="entry name" value="MAJOR FACILITATOR SUPERFAMILY ASSOCIATED DOMAIN-CONTAINING PROTEIN"/>
    <property type="match status" value="1"/>
</dbReference>
<feature type="transmembrane region" description="Helical" evidence="6">
    <location>
        <begin position="263"/>
        <end position="282"/>
    </location>
</feature>
<evidence type="ECO:0000256" key="1">
    <source>
        <dbReference type="ARBA" id="ARBA00004651"/>
    </source>
</evidence>
<dbReference type="SUPFAM" id="SSF103473">
    <property type="entry name" value="MFS general substrate transporter"/>
    <property type="match status" value="1"/>
</dbReference>
<reference evidence="7 8" key="1">
    <citation type="submission" date="2019-03" db="EMBL/GenBank/DDBJ databases">
        <title>Genomic Encyclopedia of Type Strains, Phase IV (KMG-IV): sequencing the most valuable type-strain genomes for metagenomic binning, comparative biology and taxonomic classification.</title>
        <authorList>
            <person name="Goeker M."/>
        </authorList>
    </citation>
    <scope>NUCLEOTIDE SEQUENCE [LARGE SCALE GENOMIC DNA]</scope>
    <source>
        <strain evidence="7 8">DSM 45361</strain>
    </source>
</reference>
<accession>A0A4R6SD05</accession>
<comment type="subcellular location">
    <subcellularLocation>
        <location evidence="1">Cell membrane</location>
        <topology evidence="1">Multi-pass membrane protein</topology>
    </subcellularLocation>
</comment>
<evidence type="ECO:0000256" key="6">
    <source>
        <dbReference type="SAM" id="Phobius"/>
    </source>
</evidence>
<dbReference type="OrthoDB" id="3613552at2"/>
<dbReference type="GO" id="GO:0005886">
    <property type="term" value="C:plasma membrane"/>
    <property type="evidence" value="ECO:0007669"/>
    <property type="project" value="UniProtKB-SubCell"/>
</dbReference>
<evidence type="ECO:0000313" key="7">
    <source>
        <dbReference type="EMBL" id="TDP97477.1"/>
    </source>
</evidence>
<dbReference type="CDD" id="cd06173">
    <property type="entry name" value="MFS_MefA_like"/>
    <property type="match status" value="1"/>
</dbReference>
<dbReference type="PANTHER" id="PTHR23513">
    <property type="entry name" value="INTEGRAL MEMBRANE EFFLUX PROTEIN-RELATED"/>
    <property type="match status" value="1"/>
</dbReference>
<keyword evidence="2" id="KW-1003">Cell membrane</keyword>
<dbReference type="RefSeq" id="WP_133850677.1">
    <property type="nucleotide sequence ID" value="NZ_SNXZ01000003.1"/>
</dbReference>